<dbReference type="RefSeq" id="WP_128561115.1">
    <property type="nucleotide sequence ID" value="NZ_BPQH01000003.1"/>
</dbReference>
<accession>A0ABQ4QU76</accession>
<keyword evidence="2" id="KW-1185">Reference proteome</keyword>
<sequence length="179" mass="19759">MPKMLILRGNHGYHADEAGKDFNYKGGALHEGPAKEYARRKGYEGVVLNISGDPPEKGKKRSHSPQTILALDTFSRDKSIEAFYGFSGGGFNIWWILQDLKNKKDEEGLKRIKLVVVLGAPDTPKSAYEASGYKPGSWELVYLTNPSRSDKIAPKDAELHMFGPEWLLSKTPDPGSAAP</sequence>
<name>A0ABQ4QU76_9HYPH</name>
<reference evidence="1" key="2">
    <citation type="submission" date="2021-08" db="EMBL/GenBank/DDBJ databases">
        <authorList>
            <person name="Tani A."/>
            <person name="Ola A."/>
            <person name="Ogura Y."/>
            <person name="Katsura K."/>
            <person name="Hayashi T."/>
        </authorList>
    </citation>
    <scope>NUCLEOTIDE SEQUENCE</scope>
    <source>
        <strain evidence="1">KCTC 52305</strain>
    </source>
</reference>
<dbReference type="EMBL" id="BPQH01000003">
    <property type="protein sequence ID" value="GJD48455.1"/>
    <property type="molecule type" value="Genomic_DNA"/>
</dbReference>
<protein>
    <recommendedName>
        <fullName evidence="3">Alpha/beta hydrolase</fullName>
    </recommendedName>
</protein>
<gene>
    <name evidence="1" type="ORF">OPKNFCMD_1174</name>
</gene>
<dbReference type="Proteomes" id="UP001055167">
    <property type="component" value="Unassembled WGS sequence"/>
</dbReference>
<evidence type="ECO:0000313" key="2">
    <source>
        <dbReference type="Proteomes" id="UP001055167"/>
    </source>
</evidence>
<organism evidence="1 2">
    <name type="scientific">Methylobacterium crusticola</name>
    <dbReference type="NCBI Taxonomy" id="1697972"/>
    <lineage>
        <taxon>Bacteria</taxon>
        <taxon>Pseudomonadati</taxon>
        <taxon>Pseudomonadota</taxon>
        <taxon>Alphaproteobacteria</taxon>
        <taxon>Hyphomicrobiales</taxon>
        <taxon>Methylobacteriaceae</taxon>
        <taxon>Methylobacterium</taxon>
    </lineage>
</organism>
<comment type="caution">
    <text evidence="1">The sequence shown here is derived from an EMBL/GenBank/DDBJ whole genome shotgun (WGS) entry which is preliminary data.</text>
</comment>
<evidence type="ECO:0000313" key="1">
    <source>
        <dbReference type="EMBL" id="GJD48455.1"/>
    </source>
</evidence>
<evidence type="ECO:0008006" key="3">
    <source>
        <dbReference type="Google" id="ProtNLM"/>
    </source>
</evidence>
<proteinExistence type="predicted"/>
<reference evidence="1" key="1">
    <citation type="journal article" date="2021" name="Front. Microbiol.">
        <title>Comprehensive Comparative Genomics and Phenotyping of Methylobacterium Species.</title>
        <authorList>
            <person name="Alessa O."/>
            <person name="Ogura Y."/>
            <person name="Fujitani Y."/>
            <person name="Takami H."/>
            <person name="Hayashi T."/>
            <person name="Sahin N."/>
            <person name="Tani A."/>
        </authorList>
    </citation>
    <scope>NUCLEOTIDE SEQUENCE</scope>
    <source>
        <strain evidence="1">KCTC 52305</strain>
    </source>
</reference>